<evidence type="ECO:0000313" key="2">
    <source>
        <dbReference type="Proteomes" id="UP000191057"/>
    </source>
</evidence>
<accession>A0A9W3TIB7</accession>
<dbReference type="AlphaFoldDB" id="A0A9W3TIB7"/>
<organism evidence="1 2">
    <name type="scientific">Bacillus thuringiensis</name>
    <dbReference type="NCBI Taxonomy" id="1428"/>
    <lineage>
        <taxon>Bacteria</taxon>
        <taxon>Bacillati</taxon>
        <taxon>Bacillota</taxon>
        <taxon>Bacilli</taxon>
        <taxon>Bacillales</taxon>
        <taxon>Bacillaceae</taxon>
        <taxon>Bacillus</taxon>
        <taxon>Bacillus cereus group</taxon>
    </lineage>
</organism>
<protein>
    <submittedName>
        <fullName evidence="1">Uncharacterized protein</fullName>
    </submittedName>
</protein>
<name>A0A9W3TIB7_BACTU</name>
<gene>
    <name evidence="1" type="ORF">B4918_29360</name>
</gene>
<dbReference type="Proteomes" id="UP000191057">
    <property type="component" value="Chromosome"/>
</dbReference>
<dbReference type="EMBL" id="CP020002">
    <property type="protein sequence ID" value="AQY41805.1"/>
    <property type="molecule type" value="Genomic_DNA"/>
</dbReference>
<reference evidence="1 2" key="1">
    <citation type="submission" date="2017-03" db="EMBL/GenBank/DDBJ databases">
        <title>Complete genome sequence of Bacillus thuringiensis L-7601, a novel melanin producing strain.</title>
        <authorList>
            <person name="Cai J."/>
            <person name="Cao Z."/>
            <person name="Tan T."/>
        </authorList>
    </citation>
    <scope>NUCLEOTIDE SEQUENCE [LARGE SCALE GENOMIC DNA]</scope>
    <source>
        <strain evidence="1 2">L-7601</strain>
    </source>
</reference>
<proteinExistence type="predicted"/>
<sequence>MKKYLPTVKNSKEHVDYCQDLCRNLNMTKRLQKKNQGINLHLDFHLNVYIEYERTEIIRVLRRCHIGL</sequence>
<evidence type="ECO:0000313" key="1">
    <source>
        <dbReference type="EMBL" id="AQY41805.1"/>
    </source>
</evidence>